<proteinExistence type="predicted"/>
<organism evidence="1 2">
    <name type="scientific">Lepraria neglecta</name>
    <dbReference type="NCBI Taxonomy" id="209136"/>
    <lineage>
        <taxon>Eukaryota</taxon>
        <taxon>Fungi</taxon>
        <taxon>Dikarya</taxon>
        <taxon>Ascomycota</taxon>
        <taxon>Pezizomycotina</taxon>
        <taxon>Lecanoromycetes</taxon>
        <taxon>OSLEUM clade</taxon>
        <taxon>Lecanoromycetidae</taxon>
        <taxon>Lecanorales</taxon>
        <taxon>Lecanorineae</taxon>
        <taxon>Stereocaulaceae</taxon>
        <taxon>Lepraria</taxon>
    </lineage>
</organism>
<dbReference type="AlphaFoldDB" id="A0AAD9Z849"/>
<sequence>MGEGRADPESFMLVSWANRSWTNPRNPKLALSVLRNHPNLQDIRRLHISLPHFGSDLSGIDMYMKKTSYAAFNGIDAWINKCLKAGGRIDDQERERMKYFQQTKEPIDEVGKLLHELPRLDQLCLSFHTHAYDITTTEYLLQEILKKRGITNARCFYIYGLWEKQLGELQYFVGLLQSPVGTKIMEESHLPSDMDGMYLLLEAIRKKHERDPSSVLPYINPMVR</sequence>
<comment type="caution">
    <text evidence="1">The sequence shown here is derived from an EMBL/GenBank/DDBJ whole genome shotgun (WGS) entry which is preliminary data.</text>
</comment>
<reference evidence="1" key="1">
    <citation type="submission" date="2022-11" db="EMBL/GenBank/DDBJ databases">
        <title>Chromosomal genome sequence assembly and mating type (MAT) locus characterization of the leprose asexual lichenized fungus Lepraria neglecta (Nyl.) Erichsen.</title>
        <authorList>
            <person name="Allen J.L."/>
            <person name="Pfeffer B."/>
        </authorList>
    </citation>
    <scope>NUCLEOTIDE SEQUENCE</scope>
    <source>
        <strain evidence="1">Allen 5258</strain>
    </source>
</reference>
<name>A0AAD9Z849_9LECA</name>
<evidence type="ECO:0000313" key="2">
    <source>
        <dbReference type="Proteomes" id="UP001276659"/>
    </source>
</evidence>
<gene>
    <name evidence="1" type="ORF">OEA41_006683</name>
</gene>
<protein>
    <submittedName>
        <fullName evidence="1">Uncharacterized protein</fullName>
    </submittedName>
</protein>
<keyword evidence="2" id="KW-1185">Reference proteome</keyword>
<evidence type="ECO:0000313" key="1">
    <source>
        <dbReference type="EMBL" id="KAK3173354.1"/>
    </source>
</evidence>
<dbReference type="EMBL" id="JASNWA010000007">
    <property type="protein sequence ID" value="KAK3173354.1"/>
    <property type="molecule type" value="Genomic_DNA"/>
</dbReference>
<dbReference type="Proteomes" id="UP001276659">
    <property type="component" value="Unassembled WGS sequence"/>
</dbReference>
<accession>A0AAD9Z849</accession>